<feature type="non-terminal residue" evidence="1">
    <location>
        <position position="65"/>
    </location>
</feature>
<dbReference type="EMBL" id="CAJVPM010035751">
    <property type="protein sequence ID" value="CAG8690908.1"/>
    <property type="molecule type" value="Genomic_DNA"/>
</dbReference>
<protein>
    <submittedName>
        <fullName evidence="1">4789_t:CDS:1</fullName>
    </submittedName>
</protein>
<gene>
    <name evidence="1" type="ORF">SCALOS_LOCUS10127</name>
</gene>
<proteinExistence type="predicted"/>
<accession>A0ACA9P929</accession>
<comment type="caution">
    <text evidence="1">The sequence shown here is derived from an EMBL/GenBank/DDBJ whole genome shotgun (WGS) entry which is preliminary data.</text>
</comment>
<feature type="non-terminal residue" evidence="1">
    <location>
        <position position="1"/>
    </location>
</feature>
<reference evidence="1" key="1">
    <citation type="submission" date="2021-06" db="EMBL/GenBank/DDBJ databases">
        <authorList>
            <person name="Kallberg Y."/>
            <person name="Tangrot J."/>
            <person name="Rosling A."/>
        </authorList>
    </citation>
    <scope>NUCLEOTIDE SEQUENCE</scope>
    <source>
        <strain evidence="1">AU212A</strain>
    </source>
</reference>
<evidence type="ECO:0000313" key="1">
    <source>
        <dbReference type="EMBL" id="CAG8690908.1"/>
    </source>
</evidence>
<evidence type="ECO:0000313" key="2">
    <source>
        <dbReference type="Proteomes" id="UP000789860"/>
    </source>
</evidence>
<keyword evidence="2" id="KW-1185">Reference proteome</keyword>
<organism evidence="1 2">
    <name type="scientific">Scutellospora calospora</name>
    <dbReference type="NCBI Taxonomy" id="85575"/>
    <lineage>
        <taxon>Eukaryota</taxon>
        <taxon>Fungi</taxon>
        <taxon>Fungi incertae sedis</taxon>
        <taxon>Mucoromycota</taxon>
        <taxon>Glomeromycotina</taxon>
        <taxon>Glomeromycetes</taxon>
        <taxon>Diversisporales</taxon>
        <taxon>Gigasporaceae</taxon>
        <taxon>Scutellospora</taxon>
    </lineage>
</organism>
<dbReference type="Proteomes" id="UP000789860">
    <property type="component" value="Unassembled WGS sequence"/>
</dbReference>
<sequence>KVNNSKKAIYYNDEYGLAFGKYDLSLRNDMVCDYKWYCEKKNYSELIRPREGSFDVDDFEIFECK</sequence>
<name>A0ACA9P929_9GLOM</name>